<accession>A0A940S2F0</accession>
<feature type="signal peptide" evidence="1">
    <location>
        <begin position="1"/>
        <end position="19"/>
    </location>
</feature>
<dbReference type="PROSITE" id="PS51257">
    <property type="entry name" value="PROKAR_LIPOPROTEIN"/>
    <property type="match status" value="1"/>
</dbReference>
<dbReference type="Proteomes" id="UP000675940">
    <property type="component" value="Unassembled WGS sequence"/>
</dbReference>
<keyword evidence="1" id="KW-0732">Signal</keyword>
<comment type="caution">
    <text evidence="2">The sequence shown here is derived from an EMBL/GenBank/DDBJ whole genome shotgun (WGS) entry which is preliminary data.</text>
</comment>
<evidence type="ECO:0000313" key="2">
    <source>
        <dbReference type="EMBL" id="MBP0484022.1"/>
    </source>
</evidence>
<evidence type="ECO:0000313" key="3">
    <source>
        <dbReference type="Proteomes" id="UP000675940"/>
    </source>
</evidence>
<gene>
    <name evidence="2" type="ORF">J5474_16190</name>
</gene>
<organism evidence="2 3">
    <name type="scientific">Sagittula salina</name>
    <dbReference type="NCBI Taxonomy" id="2820268"/>
    <lineage>
        <taxon>Bacteria</taxon>
        <taxon>Pseudomonadati</taxon>
        <taxon>Pseudomonadota</taxon>
        <taxon>Alphaproteobacteria</taxon>
        <taxon>Rhodobacterales</taxon>
        <taxon>Roseobacteraceae</taxon>
        <taxon>Sagittula</taxon>
    </lineage>
</organism>
<feature type="chain" id="PRO_5037649103" evidence="1">
    <location>
        <begin position="20"/>
        <end position="135"/>
    </location>
</feature>
<dbReference type="EMBL" id="JAGISH010000009">
    <property type="protein sequence ID" value="MBP0484022.1"/>
    <property type="molecule type" value="Genomic_DNA"/>
</dbReference>
<protein>
    <submittedName>
        <fullName evidence="2">Arginine transporter</fullName>
    </submittedName>
</protein>
<evidence type="ECO:0000256" key="1">
    <source>
        <dbReference type="SAM" id="SignalP"/>
    </source>
</evidence>
<proteinExistence type="predicted"/>
<dbReference type="RefSeq" id="WP_209361968.1">
    <property type="nucleotide sequence ID" value="NZ_JAGISH010000009.1"/>
</dbReference>
<name>A0A940S2F0_9RHOB</name>
<keyword evidence="3" id="KW-1185">Reference proteome</keyword>
<dbReference type="AlphaFoldDB" id="A0A940S2F0"/>
<sequence>MTRIKVGMALGLTACLALAACGGGSKTRVHQNYGGASRYAGLNVTLERRAFATGPISSACMSGGRKAANRELCGCVQAAANAAMPSGRDQRLAASFFADPHQAQVIRQSDNPTHEAFWKRYKTFTAQSETLCRGL</sequence>
<reference evidence="2" key="1">
    <citation type="submission" date="2021-03" db="EMBL/GenBank/DDBJ databases">
        <title>Sagittula salina sp. nov. strain M10.9X isolated from the marine waste.</title>
        <authorList>
            <person name="Satari L."/>
            <person name="Molina-Menor E."/>
            <person name="Vidal-Verdu A."/>
            <person name="Pascual J."/>
            <person name="Pereto J."/>
            <person name="Porcar M."/>
        </authorList>
    </citation>
    <scope>NUCLEOTIDE SEQUENCE</scope>
    <source>
        <strain evidence="2">M10.9X</strain>
    </source>
</reference>